<dbReference type="Gene3D" id="1.25.10.10">
    <property type="entry name" value="Leucine-rich Repeat Variant"/>
    <property type="match status" value="2"/>
</dbReference>
<dbReference type="PANTHER" id="PTHR15599">
    <property type="entry name" value="RTDR1"/>
    <property type="match status" value="1"/>
</dbReference>
<evidence type="ECO:0000313" key="2">
    <source>
        <dbReference type="EMBL" id="GFU30879.1"/>
    </source>
</evidence>
<dbReference type="OrthoDB" id="409644at2759"/>
<gene>
    <name evidence="2" type="primary">Rsph14</name>
    <name evidence="2" type="ORF">NPIL_662581</name>
</gene>
<dbReference type="EMBL" id="BMAW01082825">
    <property type="protein sequence ID" value="GFU30879.1"/>
    <property type="molecule type" value="Genomic_DNA"/>
</dbReference>
<dbReference type="InterPro" id="IPR000225">
    <property type="entry name" value="Armadillo"/>
</dbReference>
<reference evidence="2" key="1">
    <citation type="submission" date="2020-08" db="EMBL/GenBank/DDBJ databases">
        <title>Multicomponent nature underlies the extraordinary mechanical properties of spider dragline silk.</title>
        <authorList>
            <person name="Kono N."/>
            <person name="Nakamura H."/>
            <person name="Mori M."/>
            <person name="Yoshida Y."/>
            <person name="Ohtoshi R."/>
            <person name="Malay A.D."/>
            <person name="Moran D.A.P."/>
            <person name="Tomita M."/>
            <person name="Numata K."/>
            <person name="Arakawa K."/>
        </authorList>
    </citation>
    <scope>NUCLEOTIDE SEQUENCE</scope>
</reference>
<dbReference type="Proteomes" id="UP000887013">
    <property type="component" value="Unassembled WGS sequence"/>
</dbReference>
<name>A0A8X6QKY9_NEPPI</name>
<dbReference type="InterPro" id="IPR058678">
    <property type="entry name" value="ARM_PUB"/>
</dbReference>
<comment type="caution">
    <text evidence="2">The sequence shown here is derived from an EMBL/GenBank/DDBJ whole genome shotgun (WGS) entry which is preliminary data.</text>
</comment>
<dbReference type="Pfam" id="PF25598">
    <property type="entry name" value="ARM_PUB"/>
    <property type="match status" value="1"/>
</dbReference>
<dbReference type="InterPro" id="IPR011989">
    <property type="entry name" value="ARM-like"/>
</dbReference>
<proteinExistence type="predicted"/>
<dbReference type="PANTHER" id="PTHR15599:SF1">
    <property type="entry name" value="RADIAL SPOKE HEAD 14 HOMOLOG"/>
    <property type="match status" value="1"/>
</dbReference>
<keyword evidence="3" id="KW-1185">Reference proteome</keyword>
<evidence type="ECO:0000259" key="1">
    <source>
        <dbReference type="Pfam" id="PF25598"/>
    </source>
</evidence>
<sequence length="317" mass="35176">MYQWYTSQNSFFKELEFKIFYSGTLRRVSEVACNSSADLRVQHNNSIDVTRLVSVPLTVVRIVPILKGLCDDSDTNLKLRIAQCLGAVTATAAGRRAFDEHDFYNETLNLLKDENEEVRLATNIVLQRLILSPIGADGLVEAGAIPKLIERIPKEPDHILELLLLTLHVCCLINPHRALESKGLENVIPLLRSPSPSTRAHAAIVIKDLTVDAKGRNRVLDLNAITPLLDLCSDEDEMVQAKALAALMMIANATPGRFMAIEQKAIEKLLPLINSGNPEIRLNAIKVLTALSEAPPGRRRLIDNFAKEANIHSWLLE</sequence>
<dbReference type="SUPFAM" id="SSF48371">
    <property type="entry name" value="ARM repeat"/>
    <property type="match status" value="1"/>
</dbReference>
<dbReference type="InterPro" id="IPR016024">
    <property type="entry name" value="ARM-type_fold"/>
</dbReference>
<feature type="domain" description="U-box" evidence="1">
    <location>
        <begin position="184"/>
        <end position="304"/>
    </location>
</feature>
<protein>
    <submittedName>
        <fullName evidence="2">Radial spoke head 14</fullName>
    </submittedName>
</protein>
<dbReference type="InterPro" id="IPR042856">
    <property type="entry name" value="RSP14"/>
</dbReference>
<accession>A0A8X6QKY9</accession>
<organism evidence="2 3">
    <name type="scientific">Nephila pilipes</name>
    <name type="common">Giant wood spider</name>
    <name type="synonym">Nephila maculata</name>
    <dbReference type="NCBI Taxonomy" id="299642"/>
    <lineage>
        <taxon>Eukaryota</taxon>
        <taxon>Metazoa</taxon>
        <taxon>Ecdysozoa</taxon>
        <taxon>Arthropoda</taxon>
        <taxon>Chelicerata</taxon>
        <taxon>Arachnida</taxon>
        <taxon>Araneae</taxon>
        <taxon>Araneomorphae</taxon>
        <taxon>Entelegynae</taxon>
        <taxon>Araneoidea</taxon>
        <taxon>Nephilidae</taxon>
        <taxon>Nephila</taxon>
    </lineage>
</organism>
<dbReference type="AlphaFoldDB" id="A0A8X6QKY9"/>
<evidence type="ECO:0000313" key="3">
    <source>
        <dbReference type="Proteomes" id="UP000887013"/>
    </source>
</evidence>
<dbReference type="SMART" id="SM00185">
    <property type="entry name" value="ARM"/>
    <property type="match status" value="2"/>
</dbReference>